<name>A0A1R0GMP7_9FUNG</name>
<proteinExistence type="predicted"/>
<feature type="region of interest" description="Disordered" evidence="1">
    <location>
        <begin position="142"/>
        <end position="168"/>
    </location>
</feature>
<sequence length="168" mass="17872">MIRLLSEEDSLYQLDWHKYLFRNCCCAAKDEAKSNRISLVYSSPSPSKDLSAGIIPLLRLSTLRLLLPVLKTMSVCTAPTVGIIGKNLTGGSGSEPNEISSKKETKSSITGSPTKLTDGSNSSLSSSTSIDIKVEASLSLSSATSHQASTSRENSYGKAPDSTNSYCT</sequence>
<feature type="region of interest" description="Disordered" evidence="1">
    <location>
        <begin position="87"/>
        <end position="127"/>
    </location>
</feature>
<organism evidence="2 3">
    <name type="scientific">Smittium mucronatum</name>
    <dbReference type="NCBI Taxonomy" id="133383"/>
    <lineage>
        <taxon>Eukaryota</taxon>
        <taxon>Fungi</taxon>
        <taxon>Fungi incertae sedis</taxon>
        <taxon>Zoopagomycota</taxon>
        <taxon>Kickxellomycotina</taxon>
        <taxon>Harpellomycetes</taxon>
        <taxon>Harpellales</taxon>
        <taxon>Legeriomycetaceae</taxon>
        <taxon>Smittium</taxon>
    </lineage>
</organism>
<keyword evidence="3" id="KW-1185">Reference proteome</keyword>
<feature type="compositionally biased region" description="Polar residues" evidence="1">
    <location>
        <begin position="142"/>
        <end position="154"/>
    </location>
</feature>
<gene>
    <name evidence="2" type="ORF">AYI68_g7784</name>
</gene>
<protein>
    <submittedName>
        <fullName evidence="2">Uncharacterized protein</fullName>
    </submittedName>
</protein>
<evidence type="ECO:0000313" key="2">
    <source>
        <dbReference type="EMBL" id="OLY78173.1"/>
    </source>
</evidence>
<evidence type="ECO:0000313" key="3">
    <source>
        <dbReference type="Proteomes" id="UP000187455"/>
    </source>
</evidence>
<dbReference type="AlphaFoldDB" id="A0A1R0GMP7"/>
<dbReference type="EMBL" id="LSSL01007088">
    <property type="protein sequence ID" value="OLY78173.1"/>
    <property type="molecule type" value="Genomic_DNA"/>
</dbReference>
<reference evidence="2 3" key="1">
    <citation type="journal article" date="2016" name="Mol. Biol. Evol.">
        <title>Genome-Wide Survey of Gut Fungi (Harpellales) Reveals the First Horizontally Transferred Ubiquitin Gene from a Mosquito Host.</title>
        <authorList>
            <person name="Wang Y."/>
            <person name="White M.M."/>
            <person name="Kvist S."/>
            <person name="Moncalvo J.M."/>
        </authorList>
    </citation>
    <scope>NUCLEOTIDE SEQUENCE [LARGE SCALE GENOMIC DNA]</scope>
    <source>
        <strain evidence="2 3">ALG-7-W6</strain>
    </source>
</reference>
<comment type="caution">
    <text evidence="2">The sequence shown here is derived from an EMBL/GenBank/DDBJ whole genome shotgun (WGS) entry which is preliminary data.</text>
</comment>
<dbReference type="Proteomes" id="UP000187455">
    <property type="component" value="Unassembled WGS sequence"/>
</dbReference>
<accession>A0A1R0GMP7</accession>
<evidence type="ECO:0000256" key="1">
    <source>
        <dbReference type="SAM" id="MobiDB-lite"/>
    </source>
</evidence>